<proteinExistence type="predicted"/>
<protein>
    <submittedName>
        <fullName evidence="1">ARF guanine-nucleotide exchange factor GNL2</fullName>
    </submittedName>
</protein>
<keyword evidence="2" id="KW-1185">Reference proteome</keyword>
<evidence type="ECO:0000313" key="1">
    <source>
        <dbReference type="EMBL" id="KAI8022498.1"/>
    </source>
</evidence>
<dbReference type="Proteomes" id="UP001060215">
    <property type="component" value="Chromosome 6"/>
</dbReference>
<gene>
    <name evidence="1" type="ORF">LOK49_LG03G01413</name>
</gene>
<name>A0ACC0IBZ6_9ERIC</name>
<evidence type="ECO:0000313" key="2">
    <source>
        <dbReference type="Proteomes" id="UP001060215"/>
    </source>
</evidence>
<sequence length="112" mass="13212">MRSMEGTLKIAMELLTEVYLQFLKPISENSGFRTFWLGILRRMDTCMKAELGEYGNSEVQEIIPDLLNKMITTMKENEILVKKECDDLWEITYIQIQWIAPSLKEELFPEEM</sequence>
<accession>A0ACC0IBZ6</accession>
<reference evidence="1 2" key="1">
    <citation type="journal article" date="2022" name="Plant J.">
        <title>Chromosome-level genome of Camellia lanceoleosa provides a valuable resource for understanding genome evolution and self-incompatibility.</title>
        <authorList>
            <person name="Gong W."/>
            <person name="Xiao S."/>
            <person name="Wang L."/>
            <person name="Liao Z."/>
            <person name="Chang Y."/>
            <person name="Mo W."/>
            <person name="Hu G."/>
            <person name="Li W."/>
            <person name="Zhao G."/>
            <person name="Zhu H."/>
            <person name="Hu X."/>
            <person name="Ji K."/>
            <person name="Xiang X."/>
            <person name="Song Q."/>
            <person name="Yuan D."/>
            <person name="Jin S."/>
            <person name="Zhang L."/>
        </authorList>
    </citation>
    <scope>NUCLEOTIDE SEQUENCE [LARGE SCALE GENOMIC DNA]</scope>
    <source>
        <strain evidence="1">SQ_2022a</strain>
    </source>
</reference>
<comment type="caution">
    <text evidence="1">The sequence shown here is derived from an EMBL/GenBank/DDBJ whole genome shotgun (WGS) entry which is preliminary data.</text>
</comment>
<dbReference type="EMBL" id="CM045763">
    <property type="protein sequence ID" value="KAI8022498.1"/>
    <property type="molecule type" value="Genomic_DNA"/>
</dbReference>
<organism evidence="1 2">
    <name type="scientific">Camellia lanceoleosa</name>
    <dbReference type="NCBI Taxonomy" id="1840588"/>
    <lineage>
        <taxon>Eukaryota</taxon>
        <taxon>Viridiplantae</taxon>
        <taxon>Streptophyta</taxon>
        <taxon>Embryophyta</taxon>
        <taxon>Tracheophyta</taxon>
        <taxon>Spermatophyta</taxon>
        <taxon>Magnoliopsida</taxon>
        <taxon>eudicotyledons</taxon>
        <taxon>Gunneridae</taxon>
        <taxon>Pentapetalae</taxon>
        <taxon>asterids</taxon>
        <taxon>Ericales</taxon>
        <taxon>Theaceae</taxon>
        <taxon>Camellia</taxon>
    </lineage>
</organism>